<feature type="region of interest" description="Disordered" evidence="1">
    <location>
        <begin position="946"/>
        <end position="971"/>
    </location>
</feature>
<organism evidence="2 3">
    <name type="scientific">Xylaria arbuscula</name>
    <dbReference type="NCBI Taxonomy" id="114810"/>
    <lineage>
        <taxon>Eukaryota</taxon>
        <taxon>Fungi</taxon>
        <taxon>Dikarya</taxon>
        <taxon>Ascomycota</taxon>
        <taxon>Pezizomycotina</taxon>
        <taxon>Sordariomycetes</taxon>
        <taxon>Xylariomycetidae</taxon>
        <taxon>Xylariales</taxon>
        <taxon>Xylariaceae</taxon>
        <taxon>Xylaria</taxon>
    </lineage>
</organism>
<evidence type="ECO:0000313" key="2">
    <source>
        <dbReference type="EMBL" id="KAJ3570802.1"/>
    </source>
</evidence>
<evidence type="ECO:0000256" key="1">
    <source>
        <dbReference type="SAM" id="MobiDB-lite"/>
    </source>
</evidence>
<dbReference type="EMBL" id="JANPWZ010000899">
    <property type="protein sequence ID" value="KAJ3570802.1"/>
    <property type="molecule type" value="Genomic_DNA"/>
</dbReference>
<protein>
    <submittedName>
        <fullName evidence="2">Uncharacterized protein</fullName>
    </submittedName>
</protein>
<feature type="compositionally biased region" description="Polar residues" evidence="1">
    <location>
        <begin position="708"/>
        <end position="717"/>
    </location>
</feature>
<name>A0A9W8NE93_9PEZI</name>
<comment type="caution">
    <text evidence="2">The sequence shown here is derived from an EMBL/GenBank/DDBJ whole genome shotgun (WGS) entry which is preliminary data.</text>
</comment>
<proteinExistence type="predicted"/>
<feature type="compositionally biased region" description="Basic residues" evidence="1">
    <location>
        <begin position="568"/>
        <end position="578"/>
    </location>
</feature>
<dbReference type="Pfam" id="PF12520">
    <property type="entry name" value="DUF3723"/>
    <property type="match status" value="1"/>
</dbReference>
<feature type="compositionally biased region" description="Polar residues" evidence="1">
    <location>
        <begin position="895"/>
        <end position="906"/>
    </location>
</feature>
<accession>A0A9W8NE93</accession>
<evidence type="ECO:0000313" key="3">
    <source>
        <dbReference type="Proteomes" id="UP001148614"/>
    </source>
</evidence>
<dbReference type="Proteomes" id="UP001148614">
    <property type="component" value="Unassembled WGS sequence"/>
</dbReference>
<feature type="region of interest" description="Disordered" evidence="1">
    <location>
        <begin position="682"/>
        <end position="740"/>
    </location>
</feature>
<feature type="compositionally biased region" description="Basic residues" evidence="1">
    <location>
        <begin position="688"/>
        <end position="699"/>
    </location>
</feature>
<sequence>MLIAPLFYAFSISYRVKDIMADQSLVGIIKVPLCAFTYEPKYGREESPAIVKRLSDLFRKTRCQPSLWENHVKGRIDSQTLKGILATLNFTPDQLHSTIRQGDYPSVHLQQAIVCLDGRHRLAAARKVFGDRVWWPVRLYSTPLGPSSFHQTTYADGQIYRYLRLCQRANQDLLAREWMAQLSPSKQAILRLLFKNTEMVEALDKLLPFAGIWDGLRIGNIHKYLALHFDAQLLNYLDVIHTVWLRITEGISPEDVDGASVRCLEARAPSITADRKFIQRMFNGNRIFLSVADPESRARLLQRTLSIVGFIPSIRTFEKWMKYFELGARTLRQELLGEGEKADRHVSVFERLEWQSPATPTVEVAEGIFQTSTIAEKNTAFQELFLFSIRHFPFLCDQSPLQDVRGEGFTASRSDLHCLHLYARARHLGFKSIKIDEMVSRLSDLPPLVIDPVPTSRRATTWRCGKPSISTFFELRSVAFIPTLDAMDTTTTLTPGFVLKSFMDAFFGEAEYMLEMADPPDEIRSLSRDTPMASPGPPLSSFHWDTIQVDLQPSRLDLRSISQTNSGRPRKRANRGGKTKTSPTNHRAHVMTQDVLALQELDVQVPDRLATRSSVSIPTPRDQVPADPMENAARLSPAENVSHSGFRPGIALPRHDPPEPVAFIEPHLFTVREGTGVKSKNYLAKTYKERKRPGKLRRQPPRERLSSAGAQSKSNLAKFTFRPRKKPASSPSAPERTETSPIFHLEEKTISANKLKRKHGYSLAEGLQVDIRPSHTLSQRKRRRFREPLVKAGTKRTASQNRGDWFTAIRRQSGQGTRSRPKLSPELDDGHVSTTSEQDVEVFSGRGEASPLRVLNQEQDRGAGVTKRARKQIAVAQVRRAHIGNLKHETEKRTLQQGESSSSVLQRDNEPAPRATSINQAVERRSPINELDGFAETMMDFLVDAEWATDTEIPDSDRERSAPASPGSSEL</sequence>
<dbReference type="VEuPathDB" id="FungiDB:F4678DRAFT_463981"/>
<gene>
    <name evidence="2" type="ORF">NPX13_g5609</name>
</gene>
<dbReference type="InterPro" id="IPR022198">
    <property type="entry name" value="DUF3723"/>
</dbReference>
<reference evidence="2" key="1">
    <citation type="submission" date="2022-07" db="EMBL/GenBank/DDBJ databases">
        <title>Genome Sequence of Xylaria arbuscula.</title>
        <authorList>
            <person name="Buettner E."/>
        </authorList>
    </citation>
    <scope>NUCLEOTIDE SEQUENCE</scope>
    <source>
        <strain evidence="2">VT107</strain>
    </source>
</reference>
<feature type="region of interest" description="Disordered" evidence="1">
    <location>
        <begin position="810"/>
        <end position="840"/>
    </location>
</feature>
<keyword evidence="3" id="KW-1185">Reference proteome</keyword>
<feature type="region of interest" description="Disordered" evidence="1">
    <location>
        <begin position="884"/>
        <end position="917"/>
    </location>
</feature>
<feature type="region of interest" description="Disordered" evidence="1">
    <location>
        <begin position="555"/>
        <end position="586"/>
    </location>
</feature>
<dbReference type="AlphaFoldDB" id="A0A9W8NE93"/>